<keyword evidence="3" id="KW-1185">Reference proteome</keyword>
<evidence type="ECO:0000256" key="1">
    <source>
        <dbReference type="SAM" id="MobiDB-lite"/>
    </source>
</evidence>
<feature type="region of interest" description="Disordered" evidence="1">
    <location>
        <begin position="321"/>
        <end position="347"/>
    </location>
</feature>
<gene>
    <name evidence="2" type="ORF">NXF25_016444</name>
</gene>
<proteinExistence type="predicted"/>
<comment type="caution">
    <text evidence="2">The sequence shown here is derived from an EMBL/GenBank/DDBJ whole genome shotgun (WGS) entry which is preliminary data.</text>
</comment>
<dbReference type="PANTHER" id="PTHR34927:SF1">
    <property type="entry name" value="IQ DOMAIN-CONTAINING PROTEIN K"/>
    <property type="match status" value="1"/>
</dbReference>
<reference evidence="2 3" key="1">
    <citation type="journal article" date="2024" name="Proc. Natl. Acad. Sci. U.S.A.">
        <title>The genetic regulatory architecture and epigenomic basis for age-related changes in rattlesnake venom.</title>
        <authorList>
            <person name="Hogan M.P."/>
            <person name="Holding M.L."/>
            <person name="Nystrom G.S."/>
            <person name="Colston T.J."/>
            <person name="Bartlett D.A."/>
            <person name="Mason A.J."/>
            <person name="Ellsworth S.A."/>
            <person name="Rautsaw R.M."/>
            <person name="Lawrence K.C."/>
            <person name="Strickland J.L."/>
            <person name="He B."/>
            <person name="Fraser P."/>
            <person name="Margres M.J."/>
            <person name="Gilbert D.M."/>
            <person name="Gibbs H.L."/>
            <person name="Parkinson C.L."/>
            <person name="Rokyta D.R."/>
        </authorList>
    </citation>
    <scope>NUCLEOTIDE SEQUENCE [LARGE SCALE GENOMIC DNA]</scope>
    <source>
        <strain evidence="2">DRR0105</strain>
    </source>
</reference>
<dbReference type="CDD" id="cd22969">
    <property type="entry name" value="DD_IQCK"/>
    <property type="match status" value="1"/>
</dbReference>
<organism evidence="2 3">
    <name type="scientific">Crotalus adamanteus</name>
    <name type="common">Eastern diamondback rattlesnake</name>
    <dbReference type="NCBI Taxonomy" id="8729"/>
    <lineage>
        <taxon>Eukaryota</taxon>
        <taxon>Metazoa</taxon>
        <taxon>Chordata</taxon>
        <taxon>Craniata</taxon>
        <taxon>Vertebrata</taxon>
        <taxon>Euteleostomi</taxon>
        <taxon>Lepidosauria</taxon>
        <taxon>Squamata</taxon>
        <taxon>Bifurcata</taxon>
        <taxon>Unidentata</taxon>
        <taxon>Episquamata</taxon>
        <taxon>Toxicofera</taxon>
        <taxon>Serpentes</taxon>
        <taxon>Colubroidea</taxon>
        <taxon>Viperidae</taxon>
        <taxon>Crotalinae</taxon>
        <taxon>Crotalus</taxon>
    </lineage>
</organism>
<feature type="region of interest" description="Disordered" evidence="1">
    <location>
        <begin position="25"/>
        <end position="50"/>
    </location>
</feature>
<name>A0AAW1ATY2_CROAD</name>
<evidence type="ECO:0000313" key="2">
    <source>
        <dbReference type="EMBL" id="KAK9393182.1"/>
    </source>
</evidence>
<dbReference type="EMBL" id="JAOTOJ010000014">
    <property type="protein sequence ID" value="KAK9393182.1"/>
    <property type="molecule type" value="Genomic_DNA"/>
</dbReference>
<protein>
    <submittedName>
        <fullName evidence="2">IQ domain-containing protein K</fullName>
    </submittedName>
</protein>
<dbReference type="InterPro" id="IPR043408">
    <property type="entry name" value="IQCK"/>
</dbReference>
<dbReference type="AlphaFoldDB" id="A0AAW1ATY2"/>
<feature type="compositionally biased region" description="Basic and acidic residues" evidence="1">
    <location>
        <begin position="28"/>
        <end position="37"/>
    </location>
</feature>
<accession>A0AAW1ATY2</accession>
<evidence type="ECO:0000313" key="3">
    <source>
        <dbReference type="Proteomes" id="UP001474421"/>
    </source>
</evidence>
<feature type="region of interest" description="Disordered" evidence="1">
    <location>
        <begin position="232"/>
        <end position="257"/>
    </location>
</feature>
<dbReference type="Proteomes" id="UP001474421">
    <property type="component" value="Unassembled WGS sequence"/>
</dbReference>
<dbReference type="PANTHER" id="PTHR34927">
    <property type="entry name" value="IQ DOMAIN-CONTAINING PROTEIN K"/>
    <property type="match status" value="1"/>
</dbReference>
<sequence length="347" mass="39450">MAAVAEEAPLRSLWEEICAEFEAQQPVHPDHLEKKEVPPPALQVPADVGPLPDLKGDDSRSVITDEVLSQKTLSLLSKLVPPELPDLKKCSPRDFLECYIFPVLLPGMVELLHQAKKERCFERKQTRFIALDFLTEWLYNHNAKRKGEPFVEFFEIPFVKDWLKDHPRPPIPLSLLLTEKEAGFIIQTFWKGYRVRCDSEVQELRQWQKHLRETKNINKRVREFWANQEKKVGTKLEDSEEPSPTHSKTIMAGMSKTPEVKAKINKDQLSNSKPAENSLQHTLMVNCSVLLLGEEKPGESSYGFKKSLSTLDGTCEATTDFGSLLPPDLEPTSSHQQLGCEEKAPCP</sequence>